<keyword evidence="3" id="KW-0723">Serine/threonine-protein kinase</keyword>
<dbReference type="InterPro" id="IPR045874">
    <property type="entry name" value="LRK10/LRL21-25-like"/>
</dbReference>
<dbReference type="PROSITE" id="PS50011">
    <property type="entry name" value="PROTEIN_KINASE_DOM"/>
    <property type="match status" value="1"/>
</dbReference>
<evidence type="ECO:0000256" key="1">
    <source>
        <dbReference type="ARBA" id="ARBA00004479"/>
    </source>
</evidence>
<evidence type="ECO:0000256" key="5">
    <source>
        <dbReference type="ARBA" id="ARBA00022679"/>
    </source>
</evidence>
<dbReference type="Pfam" id="PF14380">
    <property type="entry name" value="WAK_assoc"/>
    <property type="match status" value="1"/>
</dbReference>
<dbReference type="OrthoDB" id="1194525at2759"/>
<keyword evidence="4" id="KW-0245">EGF-like domain</keyword>
<organism evidence="21 22">
    <name type="scientific">Rhamnella rubrinervis</name>
    <dbReference type="NCBI Taxonomy" id="2594499"/>
    <lineage>
        <taxon>Eukaryota</taxon>
        <taxon>Viridiplantae</taxon>
        <taxon>Streptophyta</taxon>
        <taxon>Embryophyta</taxon>
        <taxon>Tracheophyta</taxon>
        <taxon>Spermatophyta</taxon>
        <taxon>Magnoliopsida</taxon>
        <taxon>eudicotyledons</taxon>
        <taxon>Gunneridae</taxon>
        <taxon>Pentapetalae</taxon>
        <taxon>rosids</taxon>
        <taxon>fabids</taxon>
        <taxon>Rosales</taxon>
        <taxon>Rhamnaceae</taxon>
        <taxon>rhamnoid group</taxon>
        <taxon>Rhamneae</taxon>
        <taxon>Rhamnella</taxon>
    </lineage>
</organism>
<proteinExistence type="predicted"/>
<dbReference type="InterPro" id="IPR011009">
    <property type="entry name" value="Kinase-like_dom_sf"/>
</dbReference>
<dbReference type="InterPro" id="IPR000719">
    <property type="entry name" value="Prot_kinase_dom"/>
</dbReference>
<comment type="catalytic activity">
    <reaction evidence="16">
        <text>L-threonyl-[protein] + ATP = O-phospho-L-threonyl-[protein] + ADP + H(+)</text>
        <dbReference type="Rhea" id="RHEA:46608"/>
        <dbReference type="Rhea" id="RHEA-COMP:11060"/>
        <dbReference type="Rhea" id="RHEA-COMP:11605"/>
        <dbReference type="ChEBI" id="CHEBI:15378"/>
        <dbReference type="ChEBI" id="CHEBI:30013"/>
        <dbReference type="ChEBI" id="CHEBI:30616"/>
        <dbReference type="ChEBI" id="CHEBI:61977"/>
        <dbReference type="ChEBI" id="CHEBI:456216"/>
        <dbReference type="EC" id="2.7.11.1"/>
    </reaction>
</comment>
<keyword evidence="6 19" id="KW-0812">Transmembrane</keyword>
<keyword evidence="5" id="KW-0808">Transferase</keyword>
<evidence type="ECO:0000256" key="19">
    <source>
        <dbReference type="SAM" id="Phobius"/>
    </source>
</evidence>
<dbReference type="EMBL" id="VOIH02000012">
    <property type="protein sequence ID" value="KAF3431749.1"/>
    <property type="molecule type" value="Genomic_DNA"/>
</dbReference>
<dbReference type="Gene3D" id="1.10.510.10">
    <property type="entry name" value="Transferase(Phosphotransferase) domain 1"/>
    <property type="match status" value="1"/>
</dbReference>
<evidence type="ECO:0000256" key="12">
    <source>
        <dbReference type="ARBA" id="ARBA00023136"/>
    </source>
</evidence>
<dbReference type="PROSITE" id="PS00107">
    <property type="entry name" value="PROTEIN_KINASE_ATP"/>
    <property type="match status" value="1"/>
</dbReference>
<evidence type="ECO:0000256" key="9">
    <source>
        <dbReference type="ARBA" id="ARBA00022777"/>
    </source>
</evidence>
<keyword evidence="12 19" id="KW-0472">Membrane</keyword>
<feature type="transmembrane region" description="Helical" evidence="19">
    <location>
        <begin position="12"/>
        <end position="36"/>
    </location>
</feature>
<dbReference type="InterPro" id="IPR032872">
    <property type="entry name" value="WAK_assoc_C"/>
</dbReference>
<keyword evidence="9" id="KW-0418">Kinase</keyword>
<keyword evidence="11 19" id="KW-1133">Transmembrane helix</keyword>
<sequence>MDQNLFSYLIPWIYFLILSLFLFSDNFVGAVVHPYYQACSLPRSCCNNQTIKFPFYIKDLQEPYCGYPGFELSCNKNGQPILNLPSGVDYNYIIHQISYKNQSFIVSNSAFSNHSKTPFCIPPIQNLSIPSQFKLTSPQNQAFLLYDCRPPRVPKYDIGCSSENETNWVLGLSGNDINQVGNLSRKCGNGKVVAAPVKGYSHGSSVGVREVLSRGFELKWSIGNCSRCRSSGGLCGFNNSTYLLQCICPDRPHRVHCDHKGHASGNGTAIVKATIVQVRRYTYLDVKKMTSSFKEKLGQGGYGGVYKGNLHDGSAVAVKVLKKSKGNGEEFINEVATISRTSHVNVVALLGFCYEGRMRALLYEFMPNGSRESTCTAVATQGFFTLILSLTTFFLTKTSCRRSLILASQKNLGGVSHKSDVYSYGMMVLEMVGGRKNVNVEVDDTSDIYFPHWIYKRLELDHEELGLKRIMNEVEKIEVKKMIIVSLLCVQANPSNRPAMSKVIGMLEGSLDSLQMPPKPFSSS</sequence>
<dbReference type="EC" id="2.7.11.1" evidence="2"/>
<protein>
    <recommendedName>
        <fullName evidence="2">non-specific serine/threonine protein kinase</fullName>
        <ecNumber evidence="2">2.7.11.1</ecNumber>
    </recommendedName>
</protein>
<keyword evidence="10 18" id="KW-0067">ATP-binding</keyword>
<keyword evidence="15" id="KW-0325">Glycoprotein</keyword>
<dbReference type="Pfam" id="PF13947">
    <property type="entry name" value="GUB_WAK_bind"/>
    <property type="match status" value="1"/>
</dbReference>
<gene>
    <name evidence="21" type="ORF">FNV43_RR26485</name>
</gene>
<dbReference type="GO" id="GO:0005524">
    <property type="term" value="F:ATP binding"/>
    <property type="evidence" value="ECO:0007669"/>
    <property type="project" value="UniProtKB-UniRule"/>
</dbReference>
<dbReference type="AlphaFoldDB" id="A0A8K0DPE0"/>
<evidence type="ECO:0000256" key="14">
    <source>
        <dbReference type="ARBA" id="ARBA00023170"/>
    </source>
</evidence>
<accession>A0A8K0DPE0</accession>
<comment type="caution">
    <text evidence="21">The sequence shown here is derived from an EMBL/GenBank/DDBJ whole genome shotgun (WGS) entry which is preliminary data.</text>
</comment>
<dbReference type="InterPro" id="IPR025287">
    <property type="entry name" value="WAK_GUB"/>
</dbReference>
<keyword evidence="22" id="KW-1185">Reference proteome</keyword>
<comment type="catalytic activity">
    <reaction evidence="17">
        <text>L-seryl-[protein] + ATP = O-phospho-L-seryl-[protein] + ADP + H(+)</text>
        <dbReference type="Rhea" id="RHEA:17989"/>
        <dbReference type="Rhea" id="RHEA-COMP:9863"/>
        <dbReference type="Rhea" id="RHEA-COMP:11604"/>
        <dbReference type="ChEBI" id="CHEBI:15378"/>
        <dbReference type="ChEBI" id="CHEBI:29999"/>
        <dbReference type="ChEBI" id="CHEBI:30616"/>
        <dbReference type="ChEBI" id="CHEBI:83421"/>
        <dbReference type="ChEBI" id="CHEBI:456216"/>
        <dbReference type="EC" id="2.7.11.1"/>
    </reaction>
</comment>
<dbReference type="Pfam" id="PF07714">
    <property type="entry name" value="PK_Tyr_Ser-Thr"/>
    <property type="match status" value="1"/>
</dbReference>
<dbReference type="Proteomes" id="UP000796880">
    <property type="component" value="Unassembled WGS sequence"/>
</dbReference>
<evidence type="ECO:0000313" key="22">
    <source>
        <dbReference type="Proteomes" id="UP000796880"/>
    </source>
</evidence>
<evidence type="ECO:0000256" key="6">
    <source>
        <dbReference type="ARBA" id="ARBA00022692"/>
    </source>
</evidence>
<evidence type="ECO:0000256" key="11">
    <source>
        <dbReference type="ARBA" id="ARBA00022989"/>
    </source>
</evidence>
<dbReference type="PANTHER" id="PTHR27009">
    <property type="entry name" value="RUST RESISTANCE KINASE LR10-RELATED"/>
    <property type="match status" value="1"/>
</dbReference>
<feature type="domain" description="Protein kinase" evidence="20">
    <location>
        <begin position="291"/>
        <end position="524"/>
    </location>
</feature>
<dbReference type="Gene3D" id="3.30.200.20">
    <property type="entry name" value="Phosphorylase Kinase, domain 1"/>
    <property type="match status" value="1"/>
</dbReference>
<evidence type="ECO:0000256" key="15">
    <source>
        <dbReference type="ARBA" id="ARBA00023180"/>
    </source>
</evidence>
<evidence type="ECO:0000256" key="18">
    <source>
        <dbReference type="PROSITE-ProRule" id="PRU10141"/>
    </source>
</evidence>
<dbReference type="InterPro" id="IPR017441">
    <property type="entry name" value="Protein_kinase_ATP_BS"/>
</dbReference>
<evidence type="ECO:0000256" key="8">
    <source>
        <dbReference type="ARBA" id="ARBA00022741"/>
    </source>
</evidence>
<evidence type="ECO:0000256" key="16">
    <source>
        <dbReference type="ARBA" id="ARBA00047899"/>
    </source>
</evidence>
<dbReference type="FunFam" id="3.30.200.20:FF:000059">
    <property type="entry name" value="S-receptor-like serine/threonine-protein kinase"/>
    <property type="match status" value="1"/>
</dbReference>
<evidence type="ECO:0000256" key="13">
    <source>
        <dbReference type="ARBA" id="ARBA00023157"/>
    </source>
</evidence>
<evidence type="ECO:0000313" key="21">
    <source>
        <dbReference type="EMBL" id="KAF3431749.1"/>
    </source>
</evidence>
<reference evidence="21" key="1">
    <citation type="submission" date="2020-03" db="EMBL/GenBank/DDBJ databases">
        <title>A high-quality chromosome-level genome assembly of a woody plant with both climbing and erect habits, Rhamnella rubrinervis.</title>
        <authorList>
            <person name="Lu Z."/>
            <person name="Yang Y."/>
            <person name="Zhu X."/>
            <person name="Sun Y."/>
        </authorList>
    </citation>
    <scope>NUCLEOTIDE SEQUENCE</scope>
    <source>
        <strain evidence="21">BYM</strain>
        <tissue evidence="21">Leaf</tissue>
    </source>
</reference>
<evidence type="ECO:0000256" key="17">
    <source>
        <dbReference type="ARBA" id="ARBA00048679"/>
    </source>
</evidence>
<keyword evidence="13" id="KW-1015">Disulfide bond</keyword>
<evidence type="ECO:0000256" key="2">
    <source>
        <dbReference type="ARBA" id="ARBA00012513"/>
    </source>
</evidence>
<dbReference type="GO" id="GO:0004674">
    <property type="term" value="F:protein serine/threonine kinase activity"/>
    <property type="evidence" value="ECO:0007669"/>
    <property type="project" value="UniProtKB-KW"/>
</dbReference>
<evidence type="ECO:0000256" key="7">
    <source>
        <dbReference type="ARBA" id="ARBA00022729"/>
    </source>
</evidence>
<feature type="binding site" evidence="18">
    <location>
        <position position="319"/>
    </location>
    <ligand>
        <name>ATP</name>
        <dbReference type="ChEBI" id="CHEBI:30616"/>
    </ligand>
</feature>
<comment type="subcellular location">
    <subcellularLocation>
        <location evidence="1">Membrane</location>
        <topology evidence="1">Single-pass type I membrane protein</topology>
    </subcellularLocation>
</comment>
<dbReference type="SUPFAM" id="SSF56112">
    <property type="entry name" value="Protein kinase-like (PK-like)"/>
    <property type="match status" value="1"/>
</dbReference>
<dbReference type="InterPro" id="IPR001245">
    <property type="entry name" value="Ser-Thr/Tyr_kinase_cat_dom"/>
</dbReference>
<evidence type="ECO:0000256" key="3">
    <source>
        <dbReference type="ARBA" id="ARBA00022527"/>
    </source>
</evidence>
<keyword evidence="7" id="KW-0732">Signal</keyword>
<name>A0A8K0DPE0_9ROSA</name>
<evidence type="ECO:0000256" key="10">
    <source>
        <dbReference type="ARBA" id="ARBA00022840"/>
    </source>
</evidence>
<evidence type="ECO:0000256" key="4">
    <source>
        <dbReference type="ARBA" id="ARBA00022536"/>
    </source>
</evidence>
<dbReference type="GO" id="GO:0030247">
    <property type="term" value="F:polysaccharide binding"/>
    <property type="evidence" value="ECO:0007669"/>
    <property type="project" value="InterPro"/>
</dbReference>
<dbReference type="GO" id="GO:0016020">
    <property type="term" value="C:membrane"/>
    <property type="evidence" value="ECO:0007669"/>
    <property type="project" value="UniProtKB-SubCell"/>
</dbReference>
<evidence type="ECO:0000259" key="20">
    <source>
        <dbReference type="PROSITE" id="PS50011"/>
    </source>
</evidence>
<keyword evidence="8 18" id="KW-0547">Nucleotide-binding</keyword>
<keyword evidence="14" id="KW-0675">Receptor</keyword>